<evidence type="ECO:0000313" key="5">
    <source>
        <dbReference type="Proteomes" id="UP000743001"/>
    </source>
</evidence>
<keyword evidence="2" id="KW-0012">Acyltransferase</keyword>
<keyword evidence="5" id="KW-1185">Reference proteome</keyword>
<protein>
    <submittedName>
        <fullName evidence="4">GNAT family N-acetyltransferase</fullName>
    </submittedName>
</protein>
<dbReference type="RefSeq" id="WP_216481196.1">
    <property type="nucleotide sequence ID" value="NZ_JAHLQJ010000033.1"/>
</dbReference>
<evidence type="ECO:0000256" key="1">
    <source>
        <dbReference type="ARBA" id="ARBA00022679"/>
    </source>
</evidence>
<dbReference type="InterPro" id="IPR050680">
    <property type="entry name" value="YpeA/RimI_acetyltransf"/>
</dbReference>
<dbReference type="InterPro" id="IPR000182">
    <property type="entry name" value="GNAT_dom"/>
</dbReference>
<evidence type="ECO:0000313" key="4">
    <source>
        <dbReference type="EMBL" id="MBU5674655.1"/>
    </source>
</evidence>
<organism evidence="4 5">
    <name type="scientific">Paenibacillus brevis</name>
    <dbReference type="NCBI Taxonomy" id="2841508"/>
    <lineage>
        <taxon>Bacteria</taxon>
        <taxon>Bacillati</taxon>
        <taxon>Bacillota</taxon>
        <taxon>Bacilli</taxon>
        <taxon>Bacillales</taxon>
        <taxon>Paenibacillaceae</taxon>
        <taxon>Paenibacillus</taxon>
    </lineage>
</organism>
<sequence length="202" mass="23512">MNRVNHFTISSLAELDGRMLNQTVQLFVEGFFKQAADLMKVGLQPCADAFKHSFIKEHYYVALQDGNVLGLLAVSSRKGRSHAFNKSIFQQEFGFWKGSLVHYFLKKELEKPINLNPEQCYIESVTTSEKARGQGVATALIQYLFEHLEYKEFLLEVVDTNVSAFRLYERLGFTVFKRKKAGFFDKKSGFNERWYMRRVRKP</sequence>
<dbReference type="PANTHER" id="PTHR43420">
    <property type="entry name" value="ACETYLTRANSFERASE"/>
    <property type="match status" value="1"/>
</dbReference>
<reference evidence="4 5" key="1">
    <citation type="submission" date="2021-06" db="EMBL/GenBank/DDBJ databases">
        <authorList>
            <person name="Sun Q."/>
            <person name="Li D."/>
        </authorList>
    </citation>
    <scope>NUCLEOTIDE SEQUENCE [LARGE SCALE GENOMIC DNA]</scope>
    <source>
        <strain evidence="4 5">MSJ-6</strain>
    </source>
</reference>
<gene>
    <name evidence="4" type="ORF">KQJ23_22715</name>
</gene>
<evidence type="ECO:0000256" key="2">
    <source>
        <dbReference type="ARBA" id="ARBA00023315"/>
    </source>
</evidence>
<name>A0ABS6FZV5_9BACL</name>
<dbReference type="Pfam" id="PF00583">
    <property type="entry name" value="Acetyltransf_1"/>
    <property type="match status" value="1"/>
</dbReference>
<dbReference type="CDD" id="cd04301">
    <property type="entry name" value="NAT_SF"/>
    <property type="match status" value="1"/>
</dbReference>
<evidence type="ECO:0000259" key="3">
    <source>
        <dbReference type="PROSITE" id="PS51186"/>
    </source>
</evidence>
<keyword evidence="1" id="KW-0808">Transferase</keyword>
<comment type="caution">
    <text evidence="4">The sequence shown here is derived from an EMBL/GenBank/DDBJ whole genome shotgun (WGS) entry which is preliminary data.</text>
</comment>
<feature type="domain" description="N-acetyltransferase" evidence="3">
    <location>
        <begin position="22"/>
        <end position="201"/>
    </location>
</feature>
<dbReference type="EMBL" id="JAHLQJ010000033">
    <property type="protein sequence ID" value="MBU5674655.1"/>
    <property type="molecule type" value="Genomic_DNA"/>
</dbReference>
<dbReference type="Proteomes" id="UP000743001">
    <property type="component" value="Unassembled WGS sequence"/>
</dbReference>
<accession>A0ABS6FZV5</accession>
<dbReference type="PROSITE" id="PS51186">
    <property type="entry name" value="GNAT"/>
    <property type="match status" value="1"/>
</dbReference>
<proteinExistence type="predicted"/>